<dbReference type="GO" id="GO:0030288">
    <property type="term" value="C:outer membrane-bounded periplasmic space"/>
    <property type="evidence" value="ECO:0007669"/>
    <property type="project" value="TreeGrafter"/>
</dbReference>
<feature type="domain" description="MucB/RseB C-terminal" evidence="7">
    <location>
        <begin position="199"/>
        <end position="297"/>
    </location>
</feature>
<keyword evidence="3" id="KW-0732">Signal</keyword>
<dbReference type="Gene3D" id="2.50.20.10">
    <property type="entry name" value="Lipoprotein localisation LolA/LolB/LppX"/>
    <property type="match status" value="1"/>
</dbReference>
<dbReference type="GO" id="GO:0032885">
    <property type="term" value="P:regulation of polysaccharide biosynthetic process"/>
    <property type="evidence" value="ECO:0007669"/>
    <property type="project" value="TreeGrafter"/>
</dbReference>
<sequence length="315" mass="34249">MAWPAMAQQAPDDKAAALQCASLDEREAPASAQEWFTRSRLASHCYIYQARAVHIGGSGVRTLAISHDVQQGLEQEVARYLDGPPVVHERQGGIVHPADATSAAAALASTESVNALYRLSMAGNARIAGRTARILEIEPLDDQRYGRRLWLDVETVLPLKQMLLDERGRAIETFQITELRDPRLYHGDIKASSPTTPSRDAAWQPGWLPEGFEPRAVPEEAFSEGAGDQQLYGDGLATLSLFVETISGQQLLKPGLHRLGVSHAAVLHRKMGGEPRQVVVLGEMPPGVLQRVAESVEWQGGQNTTALSQDSRASP</sequence>
<comment type="caution">
    <text evidence="8">The sequence shown here is derived from an EMBL/GenBank/DDBJ whole genome shotgun (WGS) entry which is preliminary data.</text>
</comment>
<evidence type="ECO:0000256" key="2">
    <source>
        <dbReference type="ARBA" id="ARBA00008150"/>
    </source>
</evidence>
<dbReference type="InterPro" id="IPR033434">
    <property type="entry name" value="MucB/RseB_N"/>
</dbReference>
<dbReference type="PANTHER" id="PTHR38782">
    <property type="match status" value="1"/>
</dbReference>
<evidence type="ECO:0000256" key="5">
    <source>
        <dbReference type="SAM" id="MobiDB-lite"/>
    </source>
</evidence>
<dbReference type="AlphaFoldDB" id="A0A4Y4F2S8"/>
<keyword evidence="4" id="KW-0574">Periplasm</keyword>
<dbReference type="Gene3D" id="3.30.200.100">
    <property type="entry name" value="MucB/RseB, C-terminal domain"/>
    <property type="match status" value="1"/>
</dbReference>
<evidence type="ECO:0000256" key="3">
    <source>
        <dbReference type="ARBA" id="ARBA00022729"/>
    </source>
</evidence>
<proteinExistence type="inferred from homology"/>
<reference evidence="8 9" key="1">
    <citation type="submission" date="2019-06" db="EMBL/GenBank/DDBJ databases">
        <title>Whole genome shotgun sequence of Halomonas halmophila NBRC 15537.</title>
        <authorList>
            <person name="Hosoyama A."/>
            <person name="Uohara A."/>
            <person name="Ohji S."/>
            <person name="Ichikawa N."/>
        </authorList>
    </citation>
    <scope>NUCLEOTIDE SEQUENCE [LARGE SCALE GENOMIC DNA]</scope>
    <source>
        <strain evidence="8 9">NBRC 15537</strain>
    </source>
</reference>
<protein>
    <submittedName>
        <fullName evidence="8">Sigma factor AlgU regulatory protein MucB</fullName>
    </submittedName>
</protein>
<comment type="subcellular location">
    <subcellularLocation>
        <location evidence="1">Periplasm</location>
    </subcellularLocation>
</comment>
<dbReference type="PIRSF" id="PIRSF005427">
    <property type="entry name" value="RseB"/>
    <property type="match status" value="1"/>
</dbReference>
<organism evidence="8 9">
    <name type="scientific">Halomonas halmophila</name>
    <dbReference type="NCBI Taxonomy" id="252"/>
    <lineage>
        <taxon>Bacteria</taxon>
        <taxon>Pseudomonadati</taxon>
        <taxon>Pseudomonadota</taxon>
        <taxon>Gammaproteobacteria</taxon>
        <taxon>Oceanospirillales</taxon>
        <taxon>Halomonadaceae</taxon>
        <taxon>Halomonas</taxon>
    </lineage>
</organism>
<dbReference type="InterPro" id="IPR005588">
    <property type="entry name" value="MucB_RseB"/>
</dbReference>
<dbReference type="InterPro" id="IPR033436">
    <property type="entry name" value="MucB/RseB_C"/>
</dbReference>
<evidence type="ECO:0000313" key="8">
    <source>
        <dbReference type="EMBL" id="GED22985.1"/>
    </source>
</evidence>
<name>A0A4Y4F2S8_9GAMM</name>
<gene>
    <name evidence="8" type="primary">mucB</name>
    <name evidence="8" type="ORF">HHA01_19620</name>
</gene>
<comment type="similarity">
    <text evidence="2">Belongs to the RseB family.</text>
</comment>
<evidence type="ECO:0000256" key="4">
    <source>
        <dbReference type="ARBA" id="ARBA00022764"/>
    </source>
</evidence>
<evidence type="ECO:0000259" key="7">
    <source>
        <dbReference type="Pfam" id="PF17188"/>
    </source>
</evidence>
<keyword evidence="9" id="KW-1185">Reference proteome</keyword>
<dbReference type="PANTHER" id="PTHR38782:SF1">
    <property type="entry name" value="SIGMA-E FACTOR REGULATORY PROTEIN RSEB"/>
    <property type="match status" value="1"/>
</dbReference>
<dbReference type="Pfam" id="PF17188">
    <property type="entry name" value="MucB_RseB_C"/>
    <property type="match status" value="1"/>
</dbReference>
<dbReference type="RefSeq" id="WP_246053875.1">
    <property type="nucleotide sequence ID" value="NZ_BJOC01000025.1"/>
</dbReference>
<evidence type="ECO:0000256" key="1">
    <source>
        <dbReference type="ARBA" id="ARBA00004418"/>
    </source>
</evidence>
<dbReference type="GO" id="GO:0045152">
    <property type="term" value="F:antisigma factor binding"/>
    <property type="evidence" value="ECO:0007669"/>
    <property type="project" value="TreeGrafter"/>
</dbReference>
<feature type="region of interest" description="Disordered" evidence="5">
    <location>
        <begin position="190"/>
        <end position="209"/>
    </location>
</feature>
<dbReference type="Proteomes" id="UP000319812">
    <property type="component" value="Unassembled WGS sequence"/>
</dbReference>
<accession>A0A4Y4F2S8</accession>
<feature type="domain" description="MucB/RseB N-terminal" evidence="6">
    <location>
        <begin position="31"/>
        <end position="180"/>
    </location>
</feature>
<evidence type="ECO:0000259" key="6">
    <source>
        <dbReference type="Pfam" id="PF03888"/>
    </source>
</evidence>
<dbReference type="Pfam" id="PF03888">
    <property type="entry name" value="MucB_RseB"/>
    <property type="match status" value="1"/>
</dbReference>
<dbReference type="InterPro" id="IPR038484">
    <property type="entry name" value="MucB/RseB_C_sf"/>
</dbReference>
<evidence type="ECO:0000313" key="9">
    <source>
        <dbReference type="Proteomes" id="UP000319812"/>
    </source>
</evidence>
<dbReference type="CDD" id="cd16327">
    <property type="entry name" value="RseB"/>
    <property type="match status" value="1"/>
</dbReference>
<dbReference type="EMBL" id="BJOC01000025">
    <property type="protein sequence ID" value="GED22985.1"/>
    <property type="molecule type" value="Genomic_DNA"/>
</dbReference>